<dbReference type="Gene3D" id="3.40.50.150">
    <property type="entry name" value="Vaccinia Virus protein VP39"/>
    <property type="match status" value="1"/>
</dbReference>
<organism evidence="9 10">
    <name type="scientific">Secundilactobacillus similis DSM 23365 = JCM 2765</name>
    <dbReference type="NCBI Taxonomy" id="1423804"/>
    <lineage>
        <taxon>Bacteria</taxon>
        <taxon>Bacillati</taxon>
        <taxon>Bacillota</taxon>
        <taxon>Bacilli</taxon>
        <taxon>Lactobacillales</taxon>
        <taxon>Lactobacillaceae</taxon>
        <taxon>Secundilactobacillus</taxon>
    </lineage>
</organism>
<dbReference type="Pfam" id="PF17125">
    <property type="entry name" value="Methyltr_RsmF_N"/>
    <property type="match status" value="1"/>
</dbReference>
<proteinExistence type="inferred from homology"/>
<comment type="similarity">
    <text evidence="1 7">Belongs to the class I-like SAM-binding methyltransferase superfamily. RsmB/NOP family.</text>
</comment>
<dbReference type="InterPro" id="IPR001678">
    <property type="entry name" value="MeTrfase_RsmB-F_NOP2_dom"/>
</dbReference>
<dbReference type="SUPFAM" id="SSF53335">
    <property type="entry name" value="S-adenosyl-L-methionine-dependent methyltransferases"/>
    <property type="match status" value="1"/>
</dbReference>
<feature type="binding site" evidence="7">
    <location>
        <position position="139"/>
    </location>
    <ligand>
        <name>S-adenosyl-L-methionine</name>
        <dbReference type="ChEBI" id="CHEBI:59789"/>
    </ligand>
</feature>
<dbReference type="PROSITE" id="PS01153">
    <property type="entry name" value="NOL1_NOP2_SUN"/>
    <property type="match status" value="1"/>
</dbReference>
<feature type="active site" description="Nucleophile" evidence="7">
    <location>
        <position position="237"/>
    </location>
</feature>
<keyword evidence="4 7" id="KW-0808">Transferase</keyword>
<evidence type="ECO:0000256" key="4">
    <source>
        <dbReference type="ARBA" id="ARBA00022679"/>
    </source>
</evidence>
<evidence type="ECO:0000259" key="8">
    <source>
        <dbReference type="PROSITE" id="PS51686"/>
    </source>
</evidence>
<reference evidence="9 10" key="1">
    <citation type="journal article" date="2015" name="Genome Announc.">
        <title>Expanding the biotechnology potential of lactobacilli through comparative genomics of 213 strains and associated genera.</title>
        <authorList>
            <person name="Sun Z."/>
            <person name="Harris H.M."/>
            <person name="McCann A."/>
            <person name="Guo C."/>
            <person name="Argimon S."/>
            <person name="Zhang W."/>
            <person name="Yang X."/>
            <person name="Jeffery I.B."/>
            <person name="Cooney J.C."/>
            <person name="Kagawa T.F."/>
            <person name="Liu W."/>
            <person name="Song Y."/>
            <person name="Salvetti E."/>
            <person name="Wrobel A."/>
            <person name="Rasinkangas P."/>
            <person name="Parkhill J."/>
            <person name="Rea M.C."/>
            <person name="O'Sullivan O."/>
            <person name="Ritari J."/>
            <person name="Douillard F.P."/>
            <person name="Paul Ross R."/>
            <person name="Yang R."/>
            <person name="Briner A.E."/>
            <person name="Felis G.E."/>
            <person name="de Vos W.M."/>
            <person name="Barrangou R."/>
            <person name="Klaenhammer T.R."/>
            <person name="Caufield P.W."/>
            <person name="Cui Y."/>
            <person name="Zhang H."/>
            <person name="O'Toole P.W."/>
        </authorList>
    </citation>
    <scope>NUCLEOTIDE SEQUENCE [LARGE SCALE GENOMIC DNA]</scope>
    <source>
        <strain evidence="9 10">DSM 23365</strain>
    </source>
</reference>
<dbReference type="InterPro" id="IPR031340">
    <property type="entry name" value="RsmF_methylt_CI"/>
</dbReference>
<accession>A0A0R2EJM1</accession>
<dbReference type="InterPro" id="IPR031341">
    <property type="entry name" value="Methyltr_RsmF_N"/>
</dbReference>
<evidence type="ECO:0000256" key="1">
    <source>
        <dbReference type="ARBA" id="ARBA00007494"/>
    </source>
</evidence>
<keyword evidence="6 7" id="KW-0694">RNA-binding</keyword>
<feature type="domain" description="SAM-dependent MTase RsmB/NOP-type" evidence="8">
    <location>
        <begin position="14"/>
        <end position="307"/>
    </location>
</feature>
<evidence type="ECO:0000313" key="9">
    <source>
        <dbReference type="EMBL" id="KRN16414.1"/>
    </source>
</evidence>
<dbReference type="InterPro" id="IPR027391">
    <property type="entry name" value="Nol1_Nop2_Fmu_2"/>
</dbReference>
<evidence type="ECO:0000313" key="10">
    <source>
        <dbReference type="Proteomes" id="UP000051442"/>
    </source>
</evidence>
<evidence type="ECO:0000256" key="2">
    <source>
        <dbReference type="ARBA" id="ARBA00022490"/>
    </source>
</evidence>
<keyword evidence="5 7" id="KW-0949">S-adenosyl-L-methionine</keyword>
<dbReference type="STRING" id="1423804.FD14_GL002740"/>
<feature type="binding site" evidence="7">
    <location>
        <position position="184"/>
    </location>
    <ligand>
        <name>S-adenosyl-L-methionine</name>
        <dbReference type="ChEBI" id="CHEBI:59789"/>
    </ligand>
</feature>
<keyword evidence="2" id="KW-0963">Cytoplasm</keyword>
<dbReference type="Pfam" id="PF13636">
    <property type="entry name" value="Methyltranf_PUA"/>
    <property type="match status" value="1"/>
</dbReference>
<protein>
    <submittedName>
        <fullName evidence="9">tRNA and rRNA cytosine-C5-methylase</fullName>
    </submittedName>
</protein>
<gene>
    <name evidence="9" type="ORF">FD14_GL002740</name>
</gene>
<comment type="caution">
    <text evidence="7">Lacks conserved residue(s) required for the propagation of feature annotation.</text>
</comment>
<keyword evidence="10" id="KW-1185">Reference proteome</keyword>
<dbReference type="CDD" id="cd02440">
    <property type="entry name" value="AdoMet_MTases"/>
    <property type="match status" value="1"/>
</dbReference>
<dbReference type="PANTHER" id="PTHR22807:SF30">
    <property type="entry name" value="28S RRNA (CYTOSINE(4447)-C(5))-METHYLTRANSFERASE-RELATED"/>
    <property type="match status" value="1"/>
</dbReference>
<dbReference type="GO" id="GO:0008173">
    <property type="term" value="F:RNA methyltransferase activity"/>
    <property type="evidence" value="ECO:0007669"/>
    <property type="project" value="InterPro"/>
</dbReference>
<evidence type="ECO:0000256" key="5">
    <source>
        <dbReference type="ARBA" id="ARBA00022691"/>
    </source>
</evidence>
<dbReference type="InterPro" id="IPR049560">
    <property type="entry name" value="MeTrfase_RsmB-F_NOP2_cat"/>
</dbReference>
<dbReference type="InterPro" id="IPR029063">
    <property type="entry name" value="SAM-dependent_MTases_sf"/>
</dbReference>
<dbReference type="AlphaFoldDB" id="A0A0R2EJM1"/>
<sequence>MTVTGQIRKKEFLSLKLPEAFITKYTRLLGDSAPAFFASFDEPVYSGFRLNPLREQPTDLPLTDPVPYTHWGYYGKVSGRSLPHQSGAVYSQEPSAMFVGEVAQPQPGERVLDLCASPGGKSTHLSSFLQNQGLLVSNEIMPKRAKVLAENLERFGVANALILNETPEKIAKTFPVFFDKVLVDAPCSGEGMFRKDPDAMSYWTPEYPQACADRQHDILREAVKVLKPGGELIYSTCTFAPEEDEQMIAWLLATYPEFEVVPITKTAGIVDGKPEWADGNPALAGTARLFPHLMKGEGHFVAKLRCREAIGTAKKFKGQRPNLSVEQRDLLAKFAKTTLTQTFDHKQLLTFGDQLYLMPIDTPDLGKLKVVRPGLHLGTFKKNRFEPSYALALALPADAVQTEIPITMADWRQVVHGDTITVTGLSINKGWARLTCEHQPVAFGKVVGQTIKNFFPKGLRFKAYEDEQ</sequence>
<comment type="caution">
    <text evidence="9">The sequence shown here is derived from an EMBL/GenBank/DDBJ whole genome shotgun (WGS) entry which is preliminary data.</text>
</comment>
<dbReference type="Pfam" id="PF01189">
    <property type="entry name" value="Methyltr_RsmB-F"/>
    <property type="match status" value="1"/>
</dbReference>
<dbReference type="GO" id="GO:0003723">
    <property type="term" value="F:RNA binding"/>
    <property type="evidence" value="ECO:0007669"/>
    <property type="project" value="UniProtKB-UniRule"/>
</dbReference>
<dbReference type="PANTHER" id="PTHR22807">
    <property type="entry name" value="NOP2 YEAST -RELATED NOL1/NOP2/FMU SUN DOMAIN-CONTAINING"/>
    <property type="match status" value="1"/>
</dbReference>
<keyword evidence="3 7" id="KW-0489">Methyltransferase</keyword>
<evidence type="ECO:0000256" key="3">
    <source>
        <dbReference type="ARBA" id="ARBA00022603"/>
    </source>
</evidence>
<evidence type="ECO:0000256" key="6">
    <source>
        <dbReference type="ARBA" id="ARBA00022884"/>
    </source>
</evidence>
<dbReference type="InterPro" id="IPR023267">
    <property type="entry name" value="RCMT"/>
</dbReference>
<dbReference type="Proteomes" id="UP000051442">
    <property type="component" value="Unassembled WGS sequence"/>
</dbReference>
<evidence type="ECO:0000256" key="7">
    <source>
        <dbReference type="PROSITE-ProRule" id="PRU01023"/>
    </source>
</evidence>
<dbReference type="Pfam" id="PF17126">
    <property type="entry name" value="RsmF_methylt_CI"/>
    <property type="match status" value="1"/>
</dbReference>
<dbReference type="EMBL" id="AYZM01000176">
    <property type="protein sequence ID" value="KRN16414.1"/>
    <property type="molecule type" value="Genomic_DNA"/>
</dbReference>
<dbReference type="InterPro" id="IPR018314">
    <property type="entry name" value="RsmB/NOL1/NOP2-like_CS"/>
</dbReference>
<dbReference type="CDD" id="cd21147">
    <property type="entry name" value="RsmF_methylt_CTD1"/>
    <property type="match status" value="1"/>
</dbReference>
<name>A0A0R2EJM1_9LACO</name>
<dbReference type="PRINTS" id="PR02008">
    <property type="entry name" value="RCMTFAMILY"/>
</dbReference>
<dbReference type="Gene3D" id="2.30.130.60">
    <property type="match status" value="1"/>
</dbReference>
<dbReference type="GO" id="GO:0001510">
    <property type="term" value="P:RNA methylation"/>
    <property type="evidence" value="ECO:0007669"/>
    <property type="project" value="InterPro"/>
</dbReference>
<dbReference type="Gene3D" id="3.30.70.1170">
    <property type="entry name" value="Sun protein, domain 3"/>
    <property type="match status" value="1"/>
</dbReference>
<dbReference type="PATRIC" id="fig|1423804.4.peg.2956"/>
<dbReference type="PROSITE" id="PS51686">
    <property type="entry name" value="SAM_MT_RSMB_NOP"/>
    <property type="match status" value="1"/>
</dbReference>